<feature type="compositionally biased region" description="Basic and acidic residues" evidence="1">
    <location>
        <begin position="41"/>
        <end position="52"/>
    </location>
</feature>
<keyword evidence="3" id="KW-1185">Reference proteome</keyword>
<dbReference type="Pfam" id="PF14153">
    <property type="entry name" value="Spore_coat_CotO"/>
    <property type="match status" value="1"/>
</dbReference>
<evidence type="ECO:0008006" key="4">
    <source>
        <dbReference type="Google" id="ProtNLM"/>
    </source>
</evidence>
<sequence length="145" mass="16445">MKKQTDKIKHEPLLYIHTKTNSNVEVAMQSSLLLEVKKRKAENAKRGGEEGKAMSSKKSGKKGGEENKKLKKPFHNLSLEEKIHYLLVPPIDSQKKMCKIITTEQEYIGKVVGYHNEILAVNTPNIPESIFLTLQEIKEIHVIGI</sequence>
<evidence type="ECO:0000256" key="1">
    <source>
        <dbReference type="SAM" id="MobiDB-lite"/>
    </source>
</evidence>
<evidence type="ECO:0000313" key="2">
    <source>
        <dbReference type="EMBL" id="MBM7622030.1"/>
    </source>
</evidence>
<evidence type="ECO:0000313" key="3">
    <source>
        <dbReference type="Proteomes" id="UP000737402"/>
    </source>
</evidence>
<organism evidence="2 3">
    <name type="scientific">Sutcliffiella tianshenii</name>
    <dbReference type="NCBI Taxonomy" id="1463404"/>
    <lineage>
        <taxon>Bacteria</taxon>
        <taxon>Bacillati</taxon>
        <taxon>Bacillota</taxon>
        <taxon>Bacilli</taxon>
        <taxon>Bacillales</taxon>
        <taxon>Bacillaceae</taxon>
        <taxon>Sutcliffiella</taxon>
    </lineage>
</organism>
<dbReference type="EMBL" id="JAFBED010000013">
    <property type="protein sequence ID" value="MBM7622030.1"/>
    <property type="molecule type" value="Genomic_DNA"/>
</dbReference>
<reference evidence="2 3" key="1">
    <citation type="submission" date="2021-01" db="EMBL/GenBank/DDBJ databases">
        <title>Genomic Encyclopedia of Type Strains, Phase IV (KMG-IV): sequencing the most valuable type-strain genomes for metagenomic binning, comparative biology and taxonomic classification.</title>
        <authorList>
            <person name="Goeker M."/>
        </authorList>
    </citation>
    <scope>NUCLEOTIDE SEQUENCE [LARGE SCALE GENOMIC DNA]</scope>
    <source>
        <strain evidence="2 3">DSM 25879</strain>
    </source>
</reference>
<dbReference type="InterPro" id="IPR025439">
    <property type="entry name" value="Spore_coat_CotO"/>
</dbReference>
<feature type="region of interest" description="Disordered" evidence="1">
    <location>
        <begin position="38"/>
        <end position="71"/>
    </location>
</feature>
<comment type="caution">
    <text evidence="2">The sequence shown here is derived from an EMBL/GenBank/DDBJ whole genome shotgun (WGS) entry which is preliminary data.</text>
</comment>
<dbReference type="Proteomes" id="UP000737402">
    <property type="component" value="Unassembled WGS sequence"/>
</dbReference>
<proteinExistence type="predicted"/>
<protein>
    <recommendedName>
        <fullName evidence="4">Spore coat protein CotO</fullName>
    </recommendedName>
</protein>
<name>A0ABS2P4Z2_9BACI</name>
<accession>A0ABS2P4Z2</accession>
<gene>
    <name evidence="2" type="ORF">JOC95_003940</name>
</gene>
<dbReference type="RefSeq" id="WP_204419217.1">
    <property type="nucleotide sequence ID" value="NZ_JAFBED010000013.1"/>
</dbReference>